<evidence type="ECO:0000313" key="2">
    <source>
        <dbReference type="EMBL" id="KAJ4972754.1"/>
    </source>
</evidence>
<feature type="region of interest" description="Disordered" evidence="1">
    <location>
        <begin position="128"/>
        <end position="151"/>
    </location>
</feature>
<dbReference type="Proteomes" id="UP001141806">
    <property type="component" value="Unassembled WGS sequence"/>
</dbReference>
<evidence type="ECO:0000256" key="1">
    <source>
        <dbReference type="SAM" id="MobiDB-lite"/>
    </source>
</evidence>
<comment type="caution">
    <text evidence="2">The sequence shown here is derived from an EMBL/GenBank/DDBJ whole genome shotgun (WGS) entry which is preliminary data.</text>
</comment>
<feature type="region of interest" description="Disordered" evidence="1">
    <location>
        <begin position="101"/>
        <end position="120"/>
    </location>
</feature>
<protein>
    <submittedName>
        <fullName evidence="2">Uncharacterized protein</fullName>
    </submittedName>
</protein>
<organism evidence="2 3">
    <name type="scientific">Protea cynaroides</name>
    <dbReference type="NCBI Taxonomy" id="273540"/>
    <lineage>
        <taxon>Eukaryota</taxon>
        <taxon>Viridiplantae</taxon>
        <taxon>Streptophyta</taxon>
        <taxon>Embryophyta</taxon>
        <taxon>Tracheophyta</taxon>
        <taxon>Spermatophyta</taxon>
        <taxon>Magnoliopsida</taxon>
        <taxon>Proteales</taxon>
        <taxon>Proteaceae</taxon>
        <taxon>Protea</taxon>
    </lineage>
</organism>
<gene>
    <name evidence="2" type="ORF">NE237_005928</name>
</gene>
<reference evidence="2" key="1">
    <citation type="journal article" date="2023" name="Plant J.">
        <title>The genome of the king protea, Protea cynaroides.</title>
        <authorList>
            <person name="Chang J."/>
            <person name="Duong T.A."/>
            <person name="Schoeman C."/>
            <person name="Ma X."/>
            <person name="Roodt D."/>
            <person name="Barker N."/>
            <person name="Li Z."/>
            <person name="Van de Peer Y."/>
            <person name="Mizrachi E."/>
        </authorList>
    </citation>
    <scope>NUCLEOTIDE SEQUENCE</scope>
    <source>
        <tissue evidence="2">Young leaves</tissue>
    </source>
</reference>
<sequence length="217" mass="23530">MSAPVDQSLMEDILQLSPVQEGVEVLGQALTGFCPSNLASGERFPLDEMMEEGISIPGEVVVVVGVEVENVAVGCPFQTVTAEYLLQTVVAVGFRRGSDRGRGRDNIRGHGGGRDRFGARGFDAGRGGRMSFGSGRGGGRTREGGNSRGELNGIALPKQDFGDFVPFEKSFYVESPSVRSMTEDEVALYRARREITVDGYDVPKPIRRRTVRRTASR</sequence>
<evidence type="ECO:0000313" key="3">
    <source>
        <dbReference type="Proteomes" id="UP001141806"/>
    </source>
</evidence>
<dbReference type="OrthoDB" id="1708628at2759"/>
<dbReference type="EMBL" id="JAMYWD010000004">
    <property type="protein sequence ID" value="KAJ4972754.1"/>
    <property type="molecule type" value="Genomic_DNA"/>
</dbReference>
<proteinExistence type="predicted"/>
<feature type="compositionally biased region" description="Gly residues" evidence="1">
    <location>
        <begin position="128"/>
        <end position="138"/>
    </location>
</feature>
<feature type="compositionally biased region" description="Basic and acidic residues" evidence="1">
    <location>
        <begin position="101"/>
        <end position="118"/>
    </location>
</feature>
<dbReference type="AlphaFoldDB" id="A0A9Q0KLM3"/>
<name>A0A9Q0KLM3_9MAGN</name>
<accession>A0A9Q0KLM3</accession>
<keyword evidence="3" id="KW-1185">Reference proteome</keyword>